<keyword evidence="6" id="KW-0408">Iron</keyword>
<sequence length="1142" mass="120519">MTFTRIRHPEWEARTTGQLDYARDIAPEGLLVGEVLRCPYPAARIVQLDLSAARAAPGVVAVLAGADLPDRSYIDYGQCDRPAMAIERAVWAGQEVAALAAETKAQALAALALIRVEWEPVPHVTSVVQALARGAPAVHPKRAPNNVATRASRSFGDPSRPSSATRRTRATYGCGPQHHACMEPHSALAHWDAEHDILNLWTPTQSPRNVAAEVAQMLGLTPDQVRLHRSGVGGDFGSRVKAGDIEVLAAHLSMKTDRPVAIRLNRAEEFAFAKRQHETRVDMISHYTEDGQILFRDGLVTVDNGAFIHGGSNQMNYCSILLASHYRLAGAQVDGRSVYTNLRPGGAFRGAGGPQATFAIESQMDEIAADLGLDPIDLRERNLLAPGEETITGWKIGTTAAAECLTELRRRLDWDNARASPPDPDSDIVRGVGVALAMHVSGAIVTPATSKAGAVIEIGQNGGIVLASGCADPGTGEYAVILQLCAAELGIDPEEIELQAMDTATTPFDPGAGSSRATMVTGGAILAASREIAAELRTQAAVMAGCAEQDVVLSGGVAHAGVRNIPLGEVASAHPLAQGGTLRIERETAVAIEPVPMTHTDSGHGHLSPAYAFAAHGVEVEVNRSTGAVRVLRVVAVHDAGTIINPVGAEGQVVGGVAMGLGMALGEQLLWQDGRQHVTGFVDYAMPRADDVPPVEVVFVGAPDPAGPMGAKSISEVALMPVAAAVANAVAHATGARLRDLPMTPDKVLGALANPPHTRPGPLWRRPTRWWTEVVRRAYSHGLFAAVDRYGPSRARAAAPAILSIERPEETEAALALLTKPGAAPLGGGTDLLPSRAQGLAAPEHLVHLAGCTDMHGIKDHNGMLIIGAIVTLASAESQLSGSAFPGDRALAATLRAIATPQIRNMATMAGNLCQQNRCSFLRSGMDCFKRGGAGRPCFAVTGDHRYFHAVMDAGRCQSVTPSDLATMLIAMDAEIVLRGPNGQRVLSAAAFHVGPGETALRRNEIVTELRIPAEARTDRAAFGKLSLSSDGFAIVSAAVRLRLDAEGRVRNTRIVLGGVAATPWRSEPSETRLLGRVPSEASLAAAAEAWIARAHPLRDNEWKLAAGAGLLKRVLREALDTIPTAEPIERNQKSTTPGRRK</sequence>
<dbReference type="SUPFAM" id="SSF56003">
    <property type="entry name" value="Molybdenum cofactor-binding domain"/>
    <property type="match status" value="1"/>
</dbReference>
<dbReference type="PANTHER" id="PTHR11908:SF157">
    <property type="entry name" value="XANTHINE DEHYDROGENASE SUBUNIT D-RELATED"/>
    <property type="match status" value="1"/>
</dbReference>
<dbReference type="Proteomes" id="UP000198893">
    <property type="component" value="Unassembled WGS sequence"/>
</dbReference>
<dbReference type="PANTHER" id="PTHR11908">
    <property type="entry name" value="XANTHINE DEHYDROGENASE"/>
    <property type="match status" value="1"/>
</dbReference>
<dbReference type="EMBL" id="FODS01000031">
    <property type="protein sequence ID" value="SEP16666.1"/>
    <property type="molecule type" value="Genomic_DNA"/>
</dbReference>
<feature type="region of interest" description="Disordered" evidence="9">
    <location>
        <begin position="139"/>
        <end position="169"/>
    </location>
</feature>
<dbReference type="SMART" id="SM01092">
    <property type="entry name" value="CO_deh_flav_C"/>
    <property type="match status" value="1"/>
</dbReference>
<keyword evidence="2" id="KW-0285">Flavoprotein</keyword>
<dbReference type="InterPro" id="IPR000674">
    <property type="entry name" value="Ald_Oxase/Xan_DH_a/b"/>
</dbReference>
<dbReference type="InterPro" id="IPR008274">
    <property type="entry name" value="AldOxase/xan_DH_MoCoBD1"/>
</dbReference>
<reference evidence="11 12" key="1">
    <citation type="submission" date="2016-10" db="EMBL/GenBank/DDBJ databases">
        <authorList>
            <person name="de Groot N.N."/>
        </authorList>
    </citation>
    <scope>NUCLEOTIDE SEQUENCE [LARGE SCALE GENOMIC DNA]</scope>
    <source>
        <strain evidence="11 12">DSM 27842</strain>
    </source>
</reference>
<feature type="domain" description="FAD-binding PCMH-type" evidence="10">
    <location>
        <begin position="795"/>
        <end position="1017"/>
    </location>
</feature>
<dbReference type="InterPro" id="IPR016208">
    <property type="entry name" value="Ald_Oxase/xanthine_DH-like"/>
</dbReference>
<evidence type="ECO:0000313" key="12">
    <source>
        <dbReference type="Proteomes" id="UP000198893"/>
    </source>
</evidence>
<dbReference type="Gene3D" id="3.90.1170.50">
    <property type="entry name" value="Aldehyde oxidase/xanthine dehydrogenase, a/b hammerhead"/>
    <property type="match status" value="1"/>
</dbReference>
<dbReference type="InterPro" id="IPR046867">
    <property type="entry name" value="AldOxase/xan_DH_MoCoBD2"/>
</dbReference>
<gene>
    <name evidence="11" type="ORF">SAMN04490248_13119</name>
</gene>
<dbReference type="GO" id="GO:0005506">
    <property type="term" value="F:iron ion binding"/>
    <property type="evidence" value="ECO:0007669"/>
    <property type="project" value="InterPro"/>
</dbReference>
<dbReference type="SUPFAM" id="SSF56176">
    <property type="entry name" value="FAD-binding/transporter-associated domain-like"/>
    <property type="match status" value="1"/>
</dbReference>
<dbReference type="Pfam" id="PF03450">
    <property type="entry name" value="CO_deh_flav_C"/>
    <property type="match status" value="1"/>
</dbReference>
<evidence type="ECO:0000256" key="6">
    <source>
        <dbReference type="ARBA" id="ARBA00023004"/>
    </source>
</evidence>
<dbReference type="Pfam" id="PF20256">
    <property type="entry name" value="MoCoBD_2"/>
    <property type="match status" value="1"/>
</dbReference>
<dbReference type="Gene3D" id="3.30.465.10">
    <property type="match status" value="1"/>
</dbReference>
<proteinExistence type="predicted"/>
<evidence type="ECO:0000259" key="10">
    <source>
        <dbReference type="PROSITE" id="PS51387"/>
    </source>
</evidence>
<accession>A0A1H8VMQ1</accession>
<dbReference type="STRING" id="569882.SAMN04490248_13119"/>
<dbReference type="Gene3D" id="3.30.390.50">
    <property type="entry name" value="CO dehydrogenase flavoprotein, C-terminal domain"/>
    <property type="match status" value="1"/>
</dbReference>
<dbReference type="Gene3D" id="3.30.43.10">
    <property type="entry name" value="Uridine Diphospho-n-acetylenolpyruvylglucosamine Reductase, domain 2"/>
    <property type="match status" value="1"/>
</dbReference>
<dbReference type="SUPFAM" id="SSF55447">
    <property type="entry name" value="CO dehydrogenase flavoprotein C-terminal domain-like"/>
    <property type="match status" value="1"/>
</dbReference>
<evidence type="ECO:0000256" key="1">
    <source>
        <dbReference type="ARBA" id="ARBA00001924"/>
    </source>
</evidence>
<evidence type="ECO:0000256" key="5">
    <source>
        <dbReference type="ARBA" id="ARBA00022827"/>
    </source>
</evidence>
<evidence type="ECO:0000256" key="4">
    <source>
        <dbReference type="ARBA" id="ARBA00022723"/>
    </source>
</evidence>
<keyword evidence="4" id="KW-0479">Metal-binding</keyword>
<dbReference type="InterPro" id="IPR036318">
    <property type="entry name" value="FAD-bd_PCMH-like_sf"/>
</dbReference>
<dbReference type="GO" id="GO:0071949">
    <property type="term" value="F:FAD binding"/>
    <property type="evidence" value="ECO:0007669"/>
    <property type="project" value="InterPro"/>
</dbReference>
<dbReference type="InterPro" id="IPR016167">
    <property type="entry name" value="FAD-bd_PCMH_sub1"/>
</dbReference>
<organism evidence="11 12">
    <name type="scientific">Salinihabitans flavidus</name>
    <dbReference type="NCBI Taxonomy" id="569882"/>
    <lineage>
        <taxon>Bacteria</taxon>
        <taxon>Pseudomonadati</taxon>
        <taxon>Pseudomonadota</taxon>
        <taxon>Alphaproteobacteria</taxon>
        <taxon>Rhodobacterales</taxon>
        <taxon>Roseobacteraceae</taxon>
        <taxon>Salinihabitans</taxon>
    </lineage>
</organism>
<dbReference type="AlphaFoldDB" id="A0A1H8VMQ1"/>
<evidence type="ECO:0000256" key="2">
    <source>
        <dbReference type="ARBA" id="ARBA00022630"/>
    </source>
</evidence>
<evidence type="ECO:0000256" key="7">
    <source>
        <dbReference type="ARBA" id="ARBA00023014"/>
    </source>
</evidence>
<dbReference type="SMART" id="SM01008">
    <property type="entry name" value="Ald_Xan_dh_C"/>
    <property type="match status" value="1"/>
</dbReference>
<keyword evidence="12" id="KW-1185">Reference proteome</keyword>
<evidence type="ECO:0000313" key="11">
    <source>
        <dbReference type="EMBL" id="SEP16666.1"/>
    </source>
</evidence>
<protein>
    <submittedName>
        <fullName evidence="11">CO or xanthine dehydrogenase, Mo-binding subunit</fullName>
    </submittedName>
</protein>
<keyword evidence="7" id="KW-0411">Iron-sulfur</keyword>
<dbReference type="PROSITE" id="PS51387">
    <property type="entry name" value="FAD_PCMH"/>
    <property type="match status" value="1"/>
</dbReference>
<keyword evidence="3" id="KW-0001">2Fe-2S</keyword>
<name>A0A1H8VMQ1_9RHOB</name>
<dbReference type="InterPro" id="IPR037165">
    <property type="entry name" value="AldOxase/xan_DH_Mopterin-bd_sf"/>
</dbReference>
<comment type="cofactor">
    <cofactor evidence="1">
        <name>Mo-molybdopterin</name>
        <dbReference type="ChEBI" id="CHEBI:71302"/>
    </cofactor>
</comment>
<keyword evidence="5" id="KW-0274">FAD</keyword>
<dbReference type="Pfam" id="PF00941">
    <property type="entry name" value="FAD_binding_5"/>
    <property type="match status" value="1"/>
</dbReference>
<dbReference type="InterPro" id="IPR036856">
    <property type="entry name" value="Ald_Oxase/Xan_DH_a/b_sf"/>
</dbReference>
<dbReference type="RefSeq" id="WP_175483296.1">
    <property type="nucleotide sequence ID" value="NZ_FODS01000031.1"/>
</dbReference>
<dbReference type="InterPro" id="IPR036683">
    <property type="entry name" value="CO_DH_flav_C_dom_sf"/>
</dbReference>
<dbReference type="Gene3D" id="3.30.365.10">
    <property type="entry name" value="Aldehyde oxidase/xanthine dehydrogenase, molybdopterin binding domain"/>
    <property type="match status" value="4"/>
</dbReference>
<dbReference type="SUPFAM" id="SSF54665">
    <property type="entry name" value="CO dehydrogenase molybdoprotein N-domain-like"/>
    <property type="match status" value="1"/>
</dbReference>
<dbReference type="GO" id="GO:0016491">
    <property type="term" value="F:oxidoreductase activity"/>
    <property type="evidence" value="ECO:0007669"/>
    <property type="project" value="UniProtKB-KW"/>
</dbReference>
<dbReference type="GO" id="GO:0051537">
    <property type="term" value="F:2 iron, 2 sulfur cluster binding"/>
    <property type="evidence" value="ECO:0007669"/>
    <property type="project" value="UniProtKB-KW"/>
</dbReference>
<dbReference type="Pfam" id="PF02738">
    <property type="entry name" value="MoCoBD_1"/>
    <property type="match status" value="1"/>
</dbReference>
<dbReference type="InterPro" id="IPR016166">
    <property type="entry name" value="FAD-bd_PCMH"/>
</dbReference>
<dbReference type="InterPro" id="IPR016169">
    <property type="entry name" value="FAD-bd_PCMH_sub2"/>
</dbReference>
<evidence type="ECO:0000256" key="8">
    <source>
        <dbReference type="ARBA" id="ARBA00034078"/>
    </source>
</evidence>
<dbReference type="Pfam" id="PF01315">
    <property type="entry name" value="Ald_Xan_dh_C"/>
    <property type="match status" value="1"/>
</dbReference>
<dbReference type="InterPro" id="IPR005107">
    <property type="entry name" value="CO_DH_flav_C"/>
</dbReference>
<evidence type="ECO:0000256" key="9">
    <source>
        <dbReference type="SAM" id="MobiDB-lite"/>
    </source>
</evidence>
<evidence type="ECO:0000256" key="3">
    <source>
        <dbReference type="ARBA" id="ARBA00022714"/>
    </source>
</evidence>
<dbReference type="InterPro" id="IPR002346">
    <property type="entry name" value="Mopterin_DH_FAD-bd"/>
</dbReference>
<comment type="cofactor">
    <cofactor evidence="8">
        <name>[2Fe-2S] cluster</name>
        <dbReference type="ChEBI" id="CHEBI:190135"/>
    </cofactor>
</comment>